<reference evidence="3" key="2">
    <citation type="submission" date="2012-11" db="EMBL/GenBank/DDBJ databases">
        <authorList>
            <person name="Kuo A."/>
            <person name="Curtis B.A."/>
            <person name="Tanifuji G."/>
            <person name="Burki F."/>
            <person name="Gruber A."/>
            <person name="Irimia M."/>
            <person name="Maruyama S."/>
            <person name="Arias M.C."/>
            <person name="Ball S.G."/>
            <person name="Gile G.H."/>
            <person name="Hirakawa Y."/>
            <person name="Hopkins J.F."/>
            <person name="Rensing S.A."/>
            <person name="Schmutz J."/>
            <person name="Symeonidi A."/>
            <person name="Elias M."/>
            <person name="Eveleigh R.J."/>
            <person name="Herman E.K."/>
            <person name="Klute M.J."/>
            <person name="Nakayama T."/>
            <person name="Obornik M."/>
            <person name="Reyes-Prieto A."/>
            <person name="Armbrust E.V."/>
            <person name="Aves S.J."/>
            <person name="Beiko R.G."/>
            <person name="Coutinho P."/>
            <person name="Dacks J.B."/>
            <person name="Durnford D.G."/>
            <person name="Fast N.M."/>
            <person name="Green B.R."/>
            <person name="Grisdale C."/>
            <person name="Hempe F."/>
            <person name="Henrissat B."/>
            <person name="Hoppner M.P."/>
            <person name="Ishida K.-I."/>
            <person name="Kim E."/>
            <person name="Koreny L."/>
            <person name="Kroth P.G."/>
            <person name="Liu Y."/>
            <person name="Malik S.-B."/>
            <person name="Maier U.G."/>
            <person name="McRose D."/>
            <person name="Mock T."/>
            <person name="Neilson J.A."/>
            <person name="Onodera N.T."/>
            <person name="Poole A.M."/>
            <person name="Pritham E.J."/>
            <person name="Richards T.A."/>
            <person name="Rocap G."/>
            <person name="Roy S.W."/>
            <person name="Sarai C."/>
            <person name="Schaack S."/>
            <person name="Shirato S."/>
            <person name="Slamovits C.H."/>
            <person name="Spencer D.F."/>
            <person name="Suzuki S."/>
            <person name="Worden A.Z."/>
            <person name="Zauner S."/>
            <person name="Barry K."/>
            <person name="Bell C."/>
            <person name="Bharti A.K."/>
            <person name="Crow J.A."/>
            <person name="Grimwood J."/>
            <person name="Kramer R."/>
            <person name="Lindquist E."/>
            <person name="Lucas S."/>
            <person name="Salamov A."/>
            <person name="McFadden G.I."/>
            <person name="Lane C.E."/>
            <person name="Keeling P.J."/>
            <person name="Gray M.W."/>
            <person name="Grigoriev I.V."/>
            <person name="Archibald J.M."/>
        </authorList>
    </citation>
    <scope>NUCLEOTIDE SEQUENCE</scope>
    <source>
        <strain evidence="3">CCMP2712</strain>
    </source>
</reference>
<dbReference type="RefSeq" id="XP_005818296.1">
    <property type="nucleotide sequence ID" value="XM_005818239.1"/>
</dbReference>
<dbReference type="HOGENOM" id="CLU_1542961_0_0_1"/>
<dbReference type="AlphaFoldDB" id="L1I524"/>
<accession>L1I524</accession>
<protein>
    <submittedName>
        <fullName evidence="1 2">Uncharacterized protein</fullName>
    </submittedName>
</protein>
<proteinExistence type="predicted"/>
<keyword evidence="3" id="KW-1185">Reference proteome</keyword>
<sequence>MWDEAIEQLRDILFLLQTQHFAKMSQDQAKNLPIQIRSFAYKLIRLVGQAKLLQSFYLHSMVSGHVGDQFTYLYEKYGVEIGLLNMSCIELRHRLQGRPSYQRALILANNYIAKSKKKLVPSDEGSASGSDSNDFRCPCNSANGPSFKQDQKGKFHKCCRAHFTLGQLLLQSHV</sequence>
<gene>
    <name evidence="1" type="ORF">GUITHDRAFT_156630</name>
</gene>
<dbReference type="GeneID" id="17288038"/>
<organism evidence="1">
    <name type="scientific">Guillardia theta (strain CCMP2712)</name>
    <name type="common">Cryptophyte</name>
    <dbReference type="NCBI Taxonomy" id="905079"/>
    <lineage>
        <taxon>Eukaryota</taxon>
        <taxon>Cryptophyceae</taxon>
        <taxon>Pyrenomonadales</taxon>
        <taxon>Geminigeraceae</taxon>
        <taxon>Guillardia</taxon>
    </lineage>
</organism>
<dbReference type="EMBL" id="JH993304">
    <property type="protein sequence ID" value="EKX31316.1"/>
    <property type="molecule type" value="Genomic_DNA"/>
</dbReference>
<evidence type="ECO:0000313" key="2">
    <source>
        <dbReference type="EnsemblProtists" id="EKX31316"/>
    </source>
</evidence>
<dbReference type="PaxDb" id="55529-EKX31316"/>
<dbReference type="EnsemblProtists" id="EKX31316">
    <property type="protein sequence ID" value="EKX31316"/>
    <property type="gene ID" value="GUITHDRAFT_156630"/>
</dbReference>
<dbReference type="KEGG" id="gtt:GUITHDRAFT_156630"/>
<dbReference type="Proteomes" id="UP000011087">
    <property type="component" value="Unassembled WGS sequence"/>
</dbReference>
<name>L1I524_GUITC</name>
<evidence type="ECO:0000313" key="3">
    <source>
        <dbReference type="Proteomes" id="UP000011087"/>
    </source>
</evidence>
<reference evidence="1 3" key="1">
    <citation type="journal article" date="2012" name="Nature">
        <title>Algal genomes reveal evolutionary mosaicism and the fate of nucleomorphs.</title>
        <authorList>
            <consortium name="DOE Joint Genome Institute"/>
            <person name="Curtis B.A."/>
            <person name="Tanifuji G."/>
            <person name="Burki F."/>
            <person name="Gruber A."/>
            <person name="Irimia M."/>
            <person name="Maruyama S."/>
            <person name="Arias M.C."/>
            <person name="Ball S.G."/>
            <person name="Gile G.H."/>
            <person name="Hirakawa Y."/>
            <person name="Hopkins J.F."/>
            <person name="Kuo A."/>
            <person name="Rensing S.A."/>
            <person name="Schmutz J."/>
            <person name="Symeonidi A."/>
            <person name="Elias M."/>
            <person name="Eveleigh R.J."/>
            <person name="Herman E.K."/>
            <person name="Klute M.J."/>
            <person name="Nakayama T."/>
            <person name="Obornik M."/>
            <person name="Reyes-Prieto A."/>
            <person name="Armbrust E.V."/>
            <person name="Aves S.J."/>
            <person name="Beiko R.G."/>
            <person name="Coutinho P."/>
            <person name="Dacks J.B."/>
            <person name="Durnford D.G."/>
            <person name="Fast N.M."/>
            <person name="Green B.R."/>
            <person name="Grisdale C.J."/>
            <person name="Hempel F."/>
            <person name="Henrissat B."/>
            <person name="Hoppner M.P."/>
            <person name="Ishida K."/>
            <person name="Kim E."/>
            <person name="Koreny L."/>
            <person name="Kroth P.G."/>
            <person name="Liu Y."/>
            <person name="Malik S.B."/>
            <person name="Maier U.G."/>
            <person name="McRose D."/>
            <person name="Mock T."/>
            <person name="Neilson J.A."/>
            <person name="Onodera N.T."/>
            <person name="Poole A.M."/>
            <person name="Pritham E.J."/>
            <person name="Richards T.A."/>
            <person name="Rocap G."/>
            <person name="Roy S.W."/>
            <person name="Sarai C."/>
            <person name="Schaack S."/>
            <person name="Shirato S."/>
            <person name="Slamovits C.H."/>
            <person name="Spencer D.F."/>
            <person name="Suzuki S."/>
            <person name="Worden A.Z."/>
            <person name="Zauner S."/>
            <person name="Barry K."/>
            <person name="Bell C."/>
            <person name="Bharti A.K."/>
            <person name="Crow J.A."/>
            <person name="Grimwood J."/>
            <person name="Kramer R."/>
            <person name="Lindquist E."/>
            <person name="Lucas S."/>
            <person name="Salamov A."/>
            <person name="McFadden G.I."/>
            <person name="Lane C.E."/>
            <person name="Keeling P.J."/>
            <person name="Gray M.W."/>
            <person name="Grigoriev I.V."/>
            <person name="Archibald J.M."/>
        </authorList>
    </citation>
    <scope>NUCLEOTIDE SEQUENCE</scope>
    <source>
        <strain evidence="1 3">CCMP2712</strain>
    </source>
</reference>
<reference evidence="2" key="3">
    <citation type="submission" date="2015-06" db="UniProtKB">
        <authorList>
            <consortium name="EnsemblProtists"/>
        </authorList>
    </citation>
    <scope>IDENTIFICATION</scope>
</reference>
<evidence type="ECO:0000313" key="1">
    <source>
        <dbReference type="EMBL" id="EKX31316.1"/>
    </source>
</evidence>